<keyword evidence="2" id="KW-1185">Reference proteome</keyword>
<dbReference type="EMBL" id="JAUTXT010000031">
    <property type="protein sequence ID" value="KAK3672626.1"/>
    <property type="molecule type" value="Genomic_DNA"/>
</dbReference>
<sequence length="377" mass="41520">MSITRDDQIESSRRSPLMVHTDETISQDSSCAYADSSALDALLEDITYAPSTEVDSEDALIAETTINFYVTFFDHAISNDNVNPCGGPVTCTHRAADDEILTGDAINIDDDTTIADDATTIDNDDNKTDDGTVTDDDDISDDENIAQAEVGFYDEEEGYVVSAFDVDTQVTTGYGQWTKHAEAMAPKSWEQRYNRTHRTQVGSLCVDFDERFNELVRMVQMCLSNGMDQLYSVLHIHPLGTLREPTIRVVVKHWHLHLDNANQSAIQLAYSDLGLVPTGFTSGIQLLPAERTGQSTEAFWAAPLSPGETLIRQSALGELWVTAAMRGNEAFVSGDRHHAWGILAVVRESNAPEFAAFIGKMSWDMLSQSWLSAGYSA</sequence>
<gene>
    <name evidence="1" type="ORF">LTR78_007438</name>
</gene>
<evidence type="ECO:0000313" key="2">
    <source>
        <dbReference type="Proteomes" id="UP001274830"/>
    </source>
</evidence>
<reference evidence="1" key="1">
    <citation type="submission" date="2023-07" db="EMBL/GenBank/DDBJ databases">
        <title>Black Yeasts Isolated from many extreme environments.</title>
        <authorList>
            <person name="Coleine C."/>
            <person name="Stajich J.E."/>
            <person name="Selbmann L."/>
        </authorList>
    </citation>
    <scope>NUCLEOTIDE SEQUENCE</scope>
    <source>
        <strain evidence="1">CCFEE 5485</strain>
    </source>
</reference>
<protein>
    <submittedName>
        <fullName evidence="1">Uncharacterized protein</fullName>
    </submittedName>
</protein>
<dbReference type="AlphaFoldDB" id="A0AAE0TSA0"/>
<evidence type="ECO:0000313" key="1">
    <source>
        <dbReference type="EMBL" id="KAK3672626.1"/>
    </source>
</evidence>
<proteinExistence type="predicted"/>
<organism evidence="1 2">
    <name type="scientific">Recurvomyces mirabilis</name>
    <dbReference type="NCBI Taxonomy" id="574656"/>
    <lineage>
        <taxon>Eukaryota</taxon>
        <taxon>Fungi</taxon>
        <taxon>Dikarya</taxon>
        <taxon>Ascomycota</taxon>
        <taxon>Pezizomycotina</taxon>
        <taxon>Dothideomycetes</taxon>
        <taxon>Dothideomycetidae</taxon>
        <taxon>Mycosphaerellales</taxon>
        <taxon>Teratosphaeriaceae</taxon>
        <taxon>Recurvomyces</taxon>
    </lineage>
</organism>
<dbReference type="Proteomes" id="UP001274830">
    <property type="component" value="Unassembled WGS sequence"/>
</dbReference>
<accession>A0AAE0TSA0</accession>
<name>A0AAE0TSA0_9PEZI</name>
<comment type="caution">
    <text evidence="1">The sequence shown here is derived from an EMBL/GenBank/DDBJ whole genome shotgun (WGS) entry which is preliminary data.</text>
</comment>